<sequence length="762" mass="81190">MNDIEIRVSVRPDVDPGLAAARRRAQEIGEQIARELAQAGAQAGDAFQQGITRQLEQGGSQGADAVGQVFEGVTNQAQSMADAVGKSLAGIFPALAGLGESTVATGGINLIILALVGLGTAALAAAAALIVLAPAIYLIGGAFGSAATAGVGLASVLGTLLVGLGGVGDAWSAAGQKAGGGGRSAADAAHQVRQATLALADAQRSAVQAQEAVTRARMDEQERLEDLARSVAGARLDEEGAVLAVAQAERRLRDVRRNGGSALDYREAELNLRKAKQTLEEVRDRVGDLSQEQQEADRKGVEGSDRVQDALERQRQAQRQIEQATYALAQAQRGAGGGVNAFDDAMAKLSPNAQAFIRQLLQIKERFDGIKRATQDRLFEGLDRAVQRLADRSFPTLDRILGRTADSLNRIAKGTTEALGDKEFLSNIEAATGSFDKTLDRIGEKTVPKLLDAIGRLARASIPFWDELSDMALGWIEKFSDKIKKADKDGSLKKFFEEAAENLRKVREIGGKVLSILGSIVSILFPASKRESEGWLDGVNTRLGELSDWLKDEENQQKIRDWITDLQNFRDDAVETAKKLGGIIDKVDEWTTSIDKFIKKWSQLPGQLKAQALGGLWNPIKDGFKAALNWVIDKWNGLELSLPSMNWFGQQIGGGSLGTVNIPRLDHGGIAGGLVSVAERSRELISMPGGGQLLALPQGSMVHPNGATERMLGGGGGSPTVVLEASGMRGTFEAAFLQWFLRQVKVRGGGSVQLAFGDGKTR</sequence>
<reference evidence="4" key="1">
    <citation type="submission" date="2021-01" db="EMBL/GenBank/DDBJ databases">
        <title>Whole genome shotgun sequence of Catellatospora methionotrophica NBRC 14553.</title>
        <authorList>
            <person name="Komaki H."/>
            <person name="Tamura T."/>
        </authorList>
    </citation>
    <scope>NUCLEOTIDE SEQUENCE</scope>
    <source>
        <strain evidence="4">NBRC 14553</strain>
    </source>
</reference>
<keyword evidence="1" id="KW-0175">Coiled coil</keyword>
<feature type="transmembrane region" description="Helical" evidence="3">
    <location>
        <begin position="110"/>
        <end position="140"/>
    </location>
</feature>
<feature type="coiled-coil region" evidence="1">
    <location>
        <begin position="192"/>
        <end position="219"/>
    </location>
</feature>
<accession>A0A8J3LMP7</accession>
<name>A0A8J3LMP7_9ACTN</name>
<evidence type="ECO:0000256" key="3">
    <source>
        <dbReference type="SAM" id="Phobius"/>
    </source>
</evidence>
<evidence type="ECO:0000256" key="1">
    <source>
        <dbReference type="SAM" id="Coils"/>
    </source>
</evidence>
<keyword evidence="3" id="KW-1133">Transmembrane helix</keyword>
<dbReference type="EMBL" id="BONJ01000020">
    <property type="protein sequence ID" value="GIG15480.1"/>
    <property type="molecule type" value="Genomic_DNA"/>
</dbReference>
<protein>
    <submittedName>
        <fullName evidence="4">Uncharacterized protein</fullName>
    </submittedName>
</protein>
<keyword evidence="3" id="KW-0472">Membrane</keyword>
<keyword evidence="5" id="KW-1185">Reference proteome</keyword>
<dbReference type="RefSeq" id="WP_166379886.1">
    <property type="nucleotide sequence ID" value="NZ_BAAATT010000005.1"/>
</dbReference>
<evidence type="ECO:0000313" key="4">
    <source>
        <dbReference type="EMBL" id="GIG15480.1"/>
    </source>
</evidence>
<comment type="caution">
    <text evidence="4">The sequence shown here is derived from an EMBL/GenBank/DDBJ whole genome shotgun (WGS) entry which is preliminary data.</text>
</comment>
<feature type="transmembrane region" description="Helical" evidence="3">
    <location>
        <begin position="146"/>
        <end position="167"/>
    </location>
</feature>
<evidence type="ECO:0000256" key="2">
    <source>
        <dbReference type="SAM" id="MobiDB-lite"/>
    </source>
</evidence>
<feature type="compositionally biased region" description="Basic and acidic residues" evidence="2">
    <location>
        <begin position="295"/>
        <end position="306"/>
    </location>
</feature>
<organism evidence="4 5">
    <name type="scientific">Catellatospora methionotrophica</name>
    <dbReference type="NCBI Taxonomy" id="121620"/>
    <lineage>
        <taxon>Bacteria</taxon>
        <taxon>Bacillati</taxon>
        <taxon>Actinomycetota</taxon>
        <taxon>Actinomycetes</taxon>
        <taxon>Micromonosporales</taxon>
        <taxon>Micromonosporaceae</taxon>
        <taxon>Catellatospora</taxon>
    </lineage>
</organism>
<feature type="region of interest" description="Disordered" evidence="2">
    <location>
        <begin position="283"/>
        <end position="306"/>
    </location>
</feature>
<keyword evidence="3" id="KW-0812">Transmembrane</keyword>
<evidence type="ECO:0000313" key="5">
    <source>
        <dbReference type="Proteomes" id="UP000660339"/>
    </source>
</evidence>
<dbReference type="SUPFAM" id="SSF58100">
    <property type="entry name" value="Bacterial hemolysins"/>
    <property type="match status" value="1"/>
</dbReference>
<dbReference type="AlphaFoldDB" id="A0A8J3LMP7"/>
<proteinExistence type="predicted"/>
<dbReference type="Proteomes" id="UP000660339">
    <property type="component" value="Unassembled WGS sequence"/>
</dbReference>
<gene>
    <name evidence="4" type="ORF">Cme02nite_38120</name>
</gene>